<feature type="transmembrane region" description="Helical" evidence="1">
    <location>
        <begin position="67"/>
        <end position="85"/>
    </location>
</feature>
<dbReference type="HOGENOM" id="CLU_2023038_0_0_7"/>
<dbReference type="AlphaFoldDB" id="A0A0H3A7C1"/>
<dbReference type="EMBL" id="CP000527">
    <property type="protein sequence ID" value="ABM27931.1"/>
    <property type="molecule type" value="Genomic_DNA"/>
</dbReference>
<name>A0A0H3A7C1_NITV4</name>
<dbReference type="RefSeq" id="WP_011791924.1">
    <property type="nucleotide sequence ID" value="NC_008751.1"/>
</dbReference>
<evidence type="ECO:0000313" key="2">
    <source>
        <dbReference type="EMBL" id="ABM27931.1"/>
    </source>
</evidence>
<dbReference type="Proteomes" id="UP000009173">
    <property type="component" value="Chromosome"/>
</dbReference>
<proteinExistence type="predicted"/>
<evidence type="ECO:0000313" key="3">
    <source>
        <dbReference type="Proteomes" id="UP000009173"/>
    </source>
</evidence>
<dbReference type="KEGG" id="dvl:Dvul_0910"/>
<gene>
    <name evidence="2" type="ordered locus">Dvul_0910</name>
</gene>
<organism evidence="2 3">
    <name type="scientific">Nitratidesulfovibrio vulgaris (strain DP4)</name>
    <name type="common">Desulfovibrio vulgaris</name>
    <dbReference type="NCBI Taxonomy" id="391774"/>
    <lineage>
        <taxon>Bacteria</taxon>
        <taxon>Pseudomonadati</taxon>
        <taxon>Thermodesulfobacteriota</taxon>
        <taxon>Desulfovibrionia</taxon>
        <taxon>Desulfovibrionales</taxon>
        <taxon>Desulfovibrionaceae</taxon>
        <taxon>Nitratidesulfovibrio</taxon>
    </lineage>
</organism>
<feature type="transmembrane region" description="Helical" evidence="1">
    <location>
        <begin position="91"/>
        <end position="109"/>
    </location>
</feature>
<feature type="transmembrane region" description="Helical" evidence="1">
    <location>
        <begin position="6"/>
        <end position="24"/>
    </location>
</feature>
<keyword evidence="1" id="KW-0812">Transmembrane</keyword>
<evidence type="ECO:0000256" key="1">
    <source>
        <dbReference type="SAM" id="Phobius"/>
    </source>
</evidence>
<accession>A0A0H3A7C1</accession>
<sequence length="122" mass="13514">MAYDGTDVLLVAASALSFLTGAFIHGAADQLMRRYVPYAFAQEDTLRWSAHEFAFEKNVPLHIQKRYVAAGLLCGLASLGATTVAFRADNLMGMVLFSLASCAIIHSYIRDLLAYRRNRESH</sequence>
<keyword evidence="1" id="KW-0472">Membrane</keyword>
<reference evidence="3" key="1">
    <citation type="journal article" date="2009" name="Environ. Microbiol.">
        <title>Contribution of mobile genetic elements to Desulfovibrio vulgaris genome plasticity.</title>
        <authorList>
            <person name="Walker C.B."/>
            <person name="Stolyar S."/>
            <person name="Chivian D."/>
            <person name="Pinel N."/>
            <person name="Gabster J.A."/>
            <person name="Dehal P.S."/>
            <person name="He Z."/>
            <person name="Yang Z.K."/>
            <person name="Yen H.C."/>
            <person name="Zhou J."/>
            <person name="Wall J.D."/>
            <person name="Hazen T.C."/>
            <person name="Arkin A.P."/>
            <person name="Stahl D.A."/>
        </authorList>
    </citation>
    <scope>NUCLEOTIDE SEQUENCE [LARGE SCALE GENOMIC DNA]</scope>
    <source>
        <strain evidence="3">DP4</strain>
    </source>
</reference>
<keyword evidence="1" id="KW-1133">Transmembrane helix</keyword>
<protein>
    <submittedName>
        <fullName evidence="2">Uncharacterized protein</fullName>
    </submittedName>
</protein>